<dbReference type="PANTHER" id="PTHR19353:SF87">
    <property type="entry name" value="CYTOCHROME B5 HEME-BINDING DOMAIN-CONTAINING PROTEIN"/>
    <property type="match status" value="1"/>
</dbReference>
<dbReference type="Proteomes" id="UP000627253">
    <property type="component" value="Unassembled WGS sequence"/>
</dbReference>
<dbReference type="AlphaFoldDB" id="A0A852IF03"/>
<dbReference type="GO" id="GO:0016020">
    <property type="term" value="C:membrane"/>
    <property type="evidence" value="ECO:0007669"/>
    <property type="project" value="TreeGrafter"/>
</dbReference>
<dbReference type="GO" id="GO:0006629">
    <property type="term" value="P:lipid metabolic process"/>
    <property type="evidence" value="ECO:0007669"/>
    <property type="project" value="TreeGrafter"/>
</dbReference>
<accession>A0A852IF03</accession>
<name>A0A852IF03_9PICI</name>
<gene>
    <name evidence="1" type="primary">Fads1_1</name>
    <name evidence="1" type="ORF">TRILEU_R06407</name>
</gene>
<organism evidence="1 2">
    <name type="scientific">Tricholaema leucomelas</name>
    <name type="common">pied barbet</name>
    <dbReference type="NCBI Taxonomy" id="240729"/>
    <lineage>
        <taxon>Eukaryota</taxon>
        <taxon>Metazoa</taxon>
        <taxon>Chordata</taxon>
        <taxon>Craniata</taxon>
        <taxon>Vertebrata</taxon>
        <taxon>Euteleostomi</taxon>
        <taxon>Archelosauria</taxon>
        <taxon>Archosauria</taxon>
        <taxon>Dinosauria</taxon>
        <taxon>Saurischia</taxon>
        <taxon>Theropoda</taxon>
        <taxon>Coelurosauria</taxon>
        <taxon>Aves</taxon>
        <taxon>Neognathae</taxon>
        <taxon>Neoaves</taxon>
        <taxon>Telluraves</taxon>
        <taxon>Coraciimorphae</taxon>
        <taxon>Piciformes</taxon>
        <taxon>Lybiidae</taxon>
        <taxon>Tricholaema lacrymosa</taxon>
    </lineage>
</organism>
<evidence type="ECO:0000313" key="2">
    <source>
        <dbReference type="Proteomes" id="UP000627253"/>
    </source>
</evidence>
<feature type="non-terminal residue" evidence="1">
    <location>
        <position position="1"/>
    </location>
</feature>
<protein>
    <submittedName>
        <fullName evidence="1">FADS1 desaturase</fullName>
    </submittedName>
</protein>
<feature type="non-terminal residue" evidence="1">
    <location>
        <position position="62"/>
    </location>
</feature>
<dbReference type="OrthoDB" id="260091at2759"/>
<dbReference type="GO" id="GO:0016717">
    <property type="term" value="F:oxidoreductase activity, acting on paired donors, with oxidation of a pair of donors resulting in the reduction of molecular oxygen to two molecules of water"/>
    <property type="evidence" value="ECO:0007669"/>
    <property type="project" value="TreeGrafter"/>
</dbReference>
<dbReference type="PANTHER" id="PTHR19353">
    <property type="entry name" value="FATTY ACID DESATURASE 2"/>
    <property type="match status" value="1"/>
</dbReference>
<proteinExistence type="predicted"/>
<comment type="caution">
    <text evidence="1">The sequence shown here is derived from an EMBL/GenBank/DDBJ whole genome shotgun (WGS) entry which is preliminary data.</text>
</comment>
<keyword evidence="2" id="KW-1185">Reference proteome</keyword>
<sequence>SLDRLLESSWFVCVSQMNHIPMDIYYDKNLDWLSTQLKATCNVKQSFFSDWFTGHLSFQTEH</sequence>
<evidence type="ECO:0000313" key="1">
    <source>
        <dbReference type="EMBL" id="NXX40601.1"/>
    </source>
</evidence>
<dbReference type="EMBL" id="WAAF01004503">
    <property type="protein sequence ID" value="NXX40601.1"/>
    <property type="molecule type" value="Genomic_DNA"/>
</dbReference>
<dbReference type="InterPro" id="IPR012171">
    <property type="entry name" value="Fatty_acid_desaturase"/>
</dbReference>
<reference evidence="1" key="1">
    <citation type="submission" date="2020-02" db="EMBL/GenBank/DDBJ databases">
        <title>Bird 10,000 Genomes (B10K) Project - Family phase.</title>
        <authorList>
            <person name="Zhang G."/>
        </authorList>
    </citation>
    <scope>NUCLEOTIDE SEQUENCE</scope>
    <source>
        <strain evidence="1">B10K-DU-002-37</strain>
        <tissue evidence="1">Muscle</tissue>
    </source>
</reference>